<dbReference type="Pfam" id="PF01138">
    <property type="entry name" value="RNase_PH"/>
    <property type="match status" value="1"/>
</dbReference>
<dbReference type="SUPFAM" id="SSF54211">
    <property type="entry name" value="Ribosomal protein S5 domain 2-like"/>
    <property type="match status" value="1"/>
</dbReference>
<keyword evidence="4" id="KW-0694">RNA-binding</keyword>
<dbReference type="AlphaFoldDB" id="X1N906"/>
<dbReference type="InterPro" id="IPR001247">
    <property type="entry name" value="ExoRNase_PH_dom1"/>
</dbReference>
<dbReference type="FunFam" id="3.30.230.70:FF:000001">
    <property type="entry name" value="Polyribonucleotide nucleotidyltransferase"/>
    <property type="match status" value="1"/>
</dbReference>
<feature type="non-terminal residue" evidence="7">
    <location>
        <position position="1"/>
    </location>
</feature>
<dbReference type="PANTHER" id="PTHR11252">
    <property type="entry name" value="POLYRIBONUCLEOTIDE NUCLEOTIDYLTRANSFERASE"/>
    <property type="match status" value="1"/>
</dbReference>
<dbReference type="SUPFAM" id="SSF55666">
    <property type="entry name" value="Ribonuclease PH domain 2-like"/>
    <property type="match status" value="1"/>
</dbReference>
<dbReference type="Gene3D" id="3.30.230.70">
    <property type="entry name" value="GHMP Kinase, N-terminal domain"/>
    <property type="match status" value="1"/>
</dbReference>
<protein>
    <recommendedName>
        <fullName evidence="1">polyribonucleotide nucleotidyltransferase</fullName>
        <ecNumber evidence="1">2.7.7.8</ecNumber>
    </recommendedName>
</protein>
<dbReference type="Gene3D" id="1.10.10.400">
    <property type="entry name" value="Polyribonucleotide nucleotidyltransferase, RNA-binding domain"/>
    <property type="match status" value="1"/>
</dbReference>
<accession>X1N906</accession>
<dbReference type="Pfam" id="PF03725">
    <property type="entry name" value="RNase_PH_C"/>
    <property type="match status" value="1"/>
</dbReference>
<gene>
    <name evidence="7" type="ORF">S06H3_38921</name>
</gene>
<evidence type="ECO:0000256" key="2">
    <source>
        <dbReference type="ARBA" id="ARBA00022679"/>
    </source>
</evidence>
<dbReference type="InterPro" id="IPR036345">
    <property type="entry name" value="ExoRNase_PH_dom2_sf"/>
</dbReference>
<dbReference type="SUPFAM" id="SSF46915">
    <property type="entry name" value="Polynucleotide phosphorylase/guanosine pentaphosphate synthase (PNPase/GPSI), domain 3"/>
    <property type="match status" value="1"/>
</dbReference>
<name>X1N906_9ZZZZ</name>
<evidence type="ECO:0000256" key="3">
    <source>
        <dbReference type="ARBA" id="ARBA00022695"/>
    </source>
</evidence>
<evidence type="ECO:0000256" key="4">
    <source>
        <dbReference type="ARBA" id="ARBA00022884"/>
    </source>
</evidence>
<dbReference type="GO" id="GO:0005829">
    <property type="term" value="C:cytosol"/>
    <property type="evidence" value="ECO:0007669"/>
    <property type="project" value="TreeGrafter"/>
</dbReference>
<feature type="domain" description="Exoribonuclease phosphorolytic" evidence="5">
    <location>
        <begin position="1"/>
        <end position="125"/>
    </location>
</feature>
<feature type="domain" description="Exoribonuclease phosphorolytic" evidence="6">
    <location>
        <begin position="128"/>
        <end position="191"/>
    </location>
</feature>
<dbReference type="InterPro" id="IPR036456">
    <property type="entry name" value="PNPase_PH_RNA-bd_sf"/>
</dbReference>
<evidence type="ECO:0000313" key="7">
    <source>
        <dbReference type="EMBL" id="GAI40472.1"/>
    </source>
</evidence>
<evidence type="ECO:0000256" key="1">
    <source>
        <dbReference type="ARBA" id="ARBA00012416"/>
    </source>
</evidence>
<dbReference type="EMBL" id="BARV01023762">
    <property type="protein sequence ID" value="GAI40472.1"/>
    <property type="molecule type" value="Genomic_DNA"/>
</dbReference>
<dbReference type="GO" id="GO:0003723">
    <property type="term" value="F:RNA binding"/>
    <property type="evidence" value="ECO:0007669"/>
    <property type="project" value="UniProtKB-KW"/>
</dbReference>
<organism evidence="7">
    <name type="scientific">marine sediment metagenome</name>
    <dbReference type="NCBI Taxonomy" id="412755"/>
    <lineage>
        <taxon>unclassified sequences</taxon>
        <taxon>metagenomes</taxon>
        <taxon>ecological metagenomes</taxon>
    </lineage>
</organism>
<dbReference type="InterPro" id="IPR020568">
    <property type="entry name" value="Ribosomal_Su5_D2-typ_SF"/>
</dbReference>
<dbReference type="InterPro" id="IPR012162">
    <property type="entry name" value="PNPase"/>
</dbReference>
<comment type="caution">
    <text evidence="7">The sequence shown here is derived from an EMBL/GenBank/DDBJ whole genome shotgun (WGS) entry which is preliminary data.</text>
</comment>
<proteinExistence type="predicted"/>
<feature type="non-terminal residue" evidence="7">
    <location>
        <position position="268"/>
    </location>
</feature>
<dbReference type="PANTHER" id="PTHR11252:SF0">
    <property type="entry name" value="POLYRIBONUCLEOTIDE NUCLEOTIDYLTRANSFERASE 1, MITOCHONDRIAL"/>
    <property type="match status" value="1"/>
</dbReference>
<evidence type="ECO:0000259" key="5">
    <source>
        <dbReference type="Pfam" id="PF01138"/>
    </source>
</evidence>
<dbReference type="EC" id="2.7.7.8" evidence="1"/>
<reference evidence="7" key="1">
    <citation type="journal article" date="2014" name="Front. Microbiol.">
        <title>High frequency of phylogenetically diverse reductive dehalogenase-homologous genes in deep subseafloor sedimentary metagenomes.</title>
        <authorList>
            <person name="Kawai M."/>
            <person name="Futagami T."/>
            <person name="Toyoda A."/>
            <person name="Takaki Y."/>
            <person name="Nishi S."/>
            <person name="Hori S."/>
            <person name="Arai W."/>
            <person name="Tsubouchi T."/>
            <person name="Morono Y."/>
            <person name="Uchiyama I."/>
            <person name="Ito T."/>
            <person name="Fujiyama A."/>
            <person name="Inagaki F."/>
            <person name="Takami H."/>
        </authorList>
    </citation>
    <scope>NUCLEOTIDE SEQUENCE</scope>
    <source>
        <strain evidence="7">Expedition CK06-06</strain>
    </source>
</reference>
<sequence>TGKVAKQADGAVVVQYGDTVVLVAAVTAPPRFEDIDFFPLSVEYREKHSAAGKFPGGFIKREGRPSTKETLTARQIDRPIRPLFPEGYIQEVQITANVLSADKENDPDILAMIGASAALTISRIPFLGPIGACRLGRVNGEFVVNPTHKQIADGDLNLLLDGRKEALNMIEVRAKELSEKVIADAVATAQKTVGEVCEMIEELREKVGVEKETPLVETNEQLISEIRSQISDKLYELKQTPGKQERNTAIDELREQVVTQYCPDENNP</sequence>
<dbReference type="GO" id="GO:0004654">
    <property type="term" value="F:polyribonucleotide nucleotidyltransferase activity"/>
    <property type="evidence" value="ECO:0007669"/>
    <property type="project" value="UniProtKB-EC"/>
</dbReference>
<keyword evidence="2" id="KW-0808">Transferase</keyword>
<dbReference type="GO" id="GO:0006396">
    <property type="term" value="P:RNA processing"/>
    <property type="evidence" value="ECO:0007669"/>
    <property type="project" value="InterPro"/>
</dbReference>
<dbReference type="InterPro" id="IPR027408">
    <property type="entry name" value="PNPase/RNase_PH_dom_sf"/>
</dbReference>
<evidence type="ECO:0000259" key="6">
    <source>
        <dbReference type="Pfam" id="PF03725"/>
    </source>
</evidence>
<dbReference type="InterPro" id="IPR015847">
    <property type="entry name" value="ExoRNase_PH_dom2"/>
</dbReference>
<dbReference type="CDD" id="cd11363">
    <property type="entry name" value="RNase_PH_PNPase_1"/>
    <property type="match status" value="1"/>
</dbReference>
<dbReference type="GO" id="GO:0006402">
    <property type="term" value="P:mRNA catabolic process"/>
    <property type="evidence" value="ECO:0007669"/>
    <property type="project" value="InterPro"/>
</dbReference>
<keyword evidence="3" id="KW-0548">Nucleotidyltransferase</keyword>
<dbReference type="GO" id="GO:0000175">
    <property type="term" value="F:3'-5'-RNA exonuclease activity"/>
    <property type="evidence" value="ECO:0007669"/>
    <property type="project" value="TreeGrafter"/>
</dbReference>